<feature type="transmembrane region" description="Helical" evidence="11">
    <location>
        <begin position="124"/>
        <end position="145"/>
    </location>
</feature>
<dbReference type="InterPro" id="IPR006544">
    <property type="entry name" value="P-type_TPase_V"/>
</dbReference>
<feature type="region of interest" description="Disordered" evidence="10">
    <location>
        <begin position="175"/>
        <end position="197"/>
    </location>
</feature>
<comment type="caution">
    <text evidence="13">The sequence shown here is derived from an EMBL/GenBank/DDBJ whole genome shotgun (WGS) entry which is preliminary data.</text>
</comment>
<feature type="transmembrane region" description="Helical" evidence="11">
    <location>
        <begin position="1118"/>
        <end position="1137"/>
    </location>
</feature>
<evidence type="ECO:0000256" key="3">
    <source>
        <dbReference type="ARBA" id="ARBA00022723"/>
    </source>
</evidence>
<evidence type="ECO:0000256" key="6">
    <source>
        <dbReference type="ARBA" id="ARBA00022842"/>
    </source>
</evidence>
<evidence type="ECO:0000313" key="13">
    <source>
        <dbReference type="EMBL" id="CAK9099593.1"/>
    </source>
</evidence>
<keyword evidence="2 11" id="KW-0812">Transmembrane</keyword>
<evidence type="ECO:0000256" key="5">
    <source>
        <dbReference type="ARBA" id="ARBA00022840"/>
    </source>
</evidence>
<dbReference type="SFLD" id="SFLDS00003">
    <property type="entry name" value="Haloacid_Dehalogenase"/>
    <property type="match status" value="1"/>
</dbReference>
<protein>
    <submittedName>
        <fullName evidence="13">Polyamine-transporting ATPase 13A3 (ATPase family homolog up-regulated in senescence cells 1) (Putrescine transporting ATPase)</fullName>
    </submittedName>
</protein>
<dbReference type="Gene3D" id="3.40.50.1000">
    <property type="entry name" value="HAD superfamily/HAD-like"/>
    <property type="match status" value="1"/>
</dbReference>
<evidence type="ECO:0000256" key="2">
    <source>
        <dbReference type="ARBA" id="ARBA00022692"/>
    </source>
</evidence>
<feature type="transmembrane region" description="Helical" evidence="11">
    <location>
        <begin position="519"/>
        <end position="543"/>
    </location>
</feature>
<keyword evidence="3" id="KW-0479">Metal-binding</keyword>
<feature type="transmembrane region" description="Helical" evidence="11">
    <location>
        <begin position="305"/>
        <end position="323"/>
    </location>
</feature>
<dbReference type="SFLD" id="SFLDG00002">
    <property type="entry name" value="C1.7:_P-type_atpase_like"/>
    <property type="match status" value="1"/>
</dbReference>
<keyword evidence="5" id="KW-0067">ATP-binding</keyword>
<sequence>MDVPKISWTLVHAQLAVLSAIGGATGAWCTWRQIYKRRLEREGKVVKSDLENHHPDEARHFMQYGYRTSRVGYAVMHCWTAALMVGYVLVVVGCWIGYAIFADLYFPPSAEYWRSIFESWDGVMFPWCVVFVLSHLLLGLVLIFWDAIKSQTMLPATSMREATHLMIQEVHDAGTGPLSPQGPRATTRRRHHRGARSPSLRERCGERCAALSRYLKRVQATEVLPICSEEGRRYVEHMCVRYTYCDRAQSFVPAGQLRPQPSEILKLRKRGGLSEAEALQSRERSGPNAIHVRVPGRLEALVKEFSHFTYIFNSFGVWIYIGYTTWNIGLLWLLMTLGSGLYRALGITRPNQKKVANLARVQQTCSVLREGKYKDVDVTEIALGDIVQVNAGRDVELPCDGLLISGSLIVNESMLTGEPMPVAKTPIESDEIRPKSNKVFAGTRVLESEGLPEDQHRALVYCTEVGALTTRGSLVRMVLFPASVRFKYTEQLPQVYGIMCLYACVLILLKFTSVNEGSWVVKFLNIACCLVGALNPMLPVSLVMGQSASAKRLTDGENYQIKCLQPGRIPIAGKISTMVFDKTGTITKSSMDLAAVHPIADAQLLRCQRLDGAPDGAFAAGEALWRALRRCHTVKQLQDGRMVGNELECAMLRRMREMGDEVPEDASVTVRELEFDHQSMTSGVVLRRERDGFLEVFLKGSPEKIKAAARASSCPSDYDATVTEYAKANYYTIGVSHKMLPQDLTHQEVCALAREELEKEADLVGLLLFQNEMKAEAPEAIRQLKEGNVRSVICTGDSALTGIAIGRQCGIVEKPILHAVLAEGQLRFSDEKDQQVCDPLDPRYQLALSCSAWRHLCEHEPELLQEIWPRCVVFGRMKPVDKINVIKLFQRQGLIVGMAGDGGNDCGALRAAHAGLALSTAEASLVAPFSTGRQEKVSGNQITLITVPDLIREGRACLATNLATFSYFIIQAFSFTSIFTIAMIDNNITPGEWIWLIKDIFLGILVTFYMTRSRALPRLKKIRPTASLLGYRTVLSIASQVLLVLLFYIMALFLMKGQEWYDPLNPVFDISISAHLWMLKGDNYDGTLASVFMIVILANCSYIYTYGGDFRKCVLHNLGINVTYLASLTLVAGFILAPPNPWNCIFRVSCDAPNSVAAGQLFPFLQHISVGGVGKCFLGPQAREKGSRRVSGPEKWA</sequence>
<feature type="transmembrane region" description="Helical" evidence="11">
    <location>
        <begin position="71"/>
        <end position="104"/>
    </location>
</feature>
<dbReference type="InterPro" id="IPR044492">
    <property type="entry name" value="P_typ_ATPase_HD_dom"/>
</dbReference>
<dbReference type="SUPFAM" id="SSF81665">
    <property type="entry name" value="Calcium ATPase, transmembrane domain M"/>
    <property type="match status" value="1"/>
</dbReference>
<keyword evidence="7" id="KW-1278">Translocase</keyword>
<dbReference type="InterPro" id="IPR023299">
    <property type="entry name" value="ATPase_P-typ_cyto_dom_N"/>
</dbReference>
<keyword evidence="6" id="KW-0460">Magnesium</keyword>
<evidence type="ECO:0000256" key="10">
    <source>
        <dbReference type="SAM" id="MobiDB-lite"/>
    </source>
</evidence>
<proteinExistence type="predicted"/>
<keyword evidence="9 11" id="KW-0472">Membrane</keyword>
<feature type="transmembrane region" description="Helical" evidence="11">
    <location>
        <begin position="962"/>
        <end position="981"/>
    </location>
</feature>
<feature type="domain" description="P-type ATPase A" evidence="12">
    <location>
        <begin position="362"/>
        <end position="477"/>
    </location>
</feature>
<evidence type="ECO:0000259" key="12">
    <source>
        <dbReference type="Pfam" id="PF00122"/>
    </source>
</evidence>
<dbReference type="PANTHER" id="PTHR45630:SF11">
    <property type="entry name" value="CATION-TRANSPORTING P-TYPE ATPASE N-TERMINAL DOMAIN-CONTAINING PROTEIN"/>
    <property type="match status" value="1"/>
</dbReference>
<name>A0ABP0RIS0_9DINO</name>
<evidence type="ECO:0000256" key="1">
    <source>
        <dbReference type="ARBA" id="ARBA00004141"/>
    </source>
</evidence>
<dbReference type="SFLD" id="SFLDF00027">
    <property type="entry name" value="p-type_atpase"/>
    <property type="match status" value="1"/>
</dbReference>
<dbReference type="Gene3D" id="2.70.150.10">
    <property type="entry name" value="Calcium-transporting ATPase, cytoplasmic transduction domain A"/>
    <property type="match status" value="1"/>
</dbReference>
<evidence type="ECO:0000313" key="14">
    <source>
        <dbReference type="Proteomes" id="UP001642464"/>
    </source>
</evidence>
<feature type="transmembrane region" description="Helical" evidence="11">
    <location>
        <begin position="6"/>
        <end position="31"/>
    </location>
</feature>
<dbReference type="Pfam" id="PF00122">
    <property type="entry name" value="E1-E2_ATPase"/>
    <property type="match status" value="1"/>
</dbReference>
<keyword evidence="8 11" id="KW-1133">Transmembrane helix</keyword>
<dbReference type="InterPro" id="IPR059000">
    <property type="entry name" value="ATPase_P-type_domA"/>
</dbReference>
<dbReference type="Gene3D" id="3.40.1110.10">
    <property type="entry name" value="Calcium-transporting ATPase, cytoplasmic domain N"/>
    <property type="match status" value="1"/>
</dbReference>
<keyword evidence="4" id="KW-0547">Nucleotide-binding</keyword>
<feature type="transmembrane region" description="Helical" evidence="11">
    <location>
        <begin position="329"/>
        <end position="345"/>
    </location>
</feature>
<evidence type="ECO:0000256" key="9">
    <source>
        <dbReference type="ARBA" id="ARBA00023136"/>
    </source>
</evidence>
<dbReference type="PANTHER" id="PTHR45630">
    <property type="entry name" value="CATION-TRANSPORTING ATPASE-RELATED"/>
    <property type="match status" value="1"/>
</dbReference>
<feature type="transmembrane region" description="Helical" evidence="11">
    <location>
        <begin position="1086"/>
        <end position="1106"/>
    </location>
</feature>
<accession>A0ABP0RIS0</accession>
<dbReference type="InterPro" id="IPR008250">
    <property type="entry name" value="ATPase_P-typ_transduc_dom_A_sf"/>
</dbReference>
<dbReference type="Proteomes" id="UP001642464">
    <property type="component" value="Unassembled WGS sequence"/>
</dbReference>
<evidence type="ECO:0000256" key="11">
    <source>
        <dbReference type="SAM" id="Phobius"/>
    </source>
</evidence>
<dbReference type="EMBL" id="CAXAMM010041474">
    <property type="protein sequence ID" value="CAK9099593.1"/>
    <property type="molecule type" value="Genomic_DNA"/>
</dbReference>
<dbReference type="SUPFAM" id="SSF81660">
    <property type="entry name" value="Metal cation-transporting ATPase, ATP-binding domain N"/>
    <property type="match status" value="1"/>
</dbReference>
<comment type="subcellular location">
    <subcellularLocation>
        <location evidence="1">Membrane</location>
        <topology evidence="1">Multi-pass membrane protein</topology>
    </subcellularLocation>
</comment>
<dbReference type="InterPro" id="IPR018303">
    <property type="entry name" value="ATPase_P-typ_P_site"/>
</dbReference>
<feature type="transmembrane region" description="Helical" evidence="11">
    <location>
        <begin position="495"/>
        <end position="513"/>
    </location>
</feature>
<feature type="compositionally biased region" description="Basic residues" evidence="10">
    <location>
        <begin position="186"/>
        <end position="195"/>
    </location>
</feature>
<keyword evidence="14" id="KW-1185">Reference proteome</keyword>
<evidence type="ECO:0000256" key="8">
    <source>
        <dbReference type="ARBA" id="ARBA00022989"/>
    </source>
</evidence>
<dbReference type="PRINTS" id="PR00119">
    <property type="entry name" value="CATATPASE"/>
</dbReference>
<dbReference type="PROSITE" id="PS00154">
    <property type="entry name" value="ATPASE_E1_E2"/>
    <property type="match status" value="1"/>
</dbReference>
<reference evidence="13 14" key="1">
    <citation type="submission" date="2024-02" db="EMBL/GenBank/DDBJ databases">
        <authorList>
            <person name="Chen Y."/>
            <person name="Shah S."/>
            <person name="Dougan E. K."/>
            <person name="Thang M."/>
            <person name="Chan C."/>
        </authorList>
    </citation>
    <scope>NUCLEOTIDE SEQUENCE [LARGE SCALE GENOMIC DNA]</scope>
</reference>
<dbReference type="SUPFAM" id="SSF56784">
    <property type="entry name" value="HAD-like"/>
    <property type="match status" value="1"/>
</dbReference>
<organism evidence="13 14">
    <name type="scientific">Durusdinium trenchii</name>
    <dbReference type="NCBI Taxonomy" id="1381693"/>
    <lineage>
        <taxon>Eukaryota</taxon>
        <taxon>Sar</taxon>
        <taxon>Alveolata</taxon>
        <taxon>Dinophyceae</taxon>
        <taxon>Suessiales</taxon>
        <taxon>Symbiodiniaceae</taxon>
        <taxon>Durusdinium</taxon>
    </lineage>
</organism>
<dbReference type="InterPro" id="IPR036412">
    <property type="entry name" value="HAD-like_sf"/>
</dbReference>
<feature type="transmembrane region" description="Helical" evidence="11">
    <location>
        <begin position="993"/>
        <end position="1012"/>
    </location>
</feature>
<dbReference type="SUPFAM" id="SSF81653">
    <property type="entry name" value="Calcium ATPase, transduction domain A"/>
    <property type="match status" value="1"/>
</dbReference>
<dbReference type="InterPro" id="IPR023214">
    <property type="entry name" value="HAD_sf"/>
</dbReference>
<dbReference type="InterPro" id="IPR023298">
    <property type="entry name" value="ATPase_P-typ_TM_dom_sf"/>
</dbReference>
<gene>
    <name evidence="13" type="ORF">SCF082_LOCUS46650</name>
</gene>
<evidence type="ECO:0000256" key="4">
    <source>
        <dbReference type="ARBA" id="ARBA00022741"/>
    </source>
</evidence>
<evidence type="ECO:0000256" key="7">
    <source>
        <dbReference type="ARBA" id="ARBA00022967"/>
    </source>
</evidence>
<feature type="transmembrane region" description="Helical" evidence="11">
    <location>
        <begin position="1033"/>
        <end position="1055"/>
    </location>
</feature>